<dbReference type="PANTHER" id="PTHR30435:SF12">
    <property type="entry name" value="FLAGELLAR BASAL BODY ROD PROTEIN FLGB"/>
    <property type="match status" value="1"/>
</dbReference>
<keyword evidence="8" id="KW-0969">Cilium</keyword>
<sequence>MELFSNTITSLERGLGNSALKQKVIANNIANADVPNYKSKNVSFGNILEKTELELKRTNSRHLSFDHLKQNPSVYTKRDFQYHDNGNNVDLDQEMADMAKNQLYYQTLIERLNGNFSTLTNVVRGGK</sequence>
<accession>A0ABQ4KIQ2</accession>
<evidence type="ECO:0000256" key="2">
    <source>
        <dbReference type="ARBA" id="ARBA00009677"/>
    </source>
</evidence>
<evidence type="ECO:0000256" key="1">
    <source>
        <dbReference type="ARBA" id="ARBA00004117"/>
    </source>
</evidence>
<proteinExistence type="inferred from homology"/>
<protein>
    <recommendedName>
        <fullName evidence="3 6">Flagellar basal body rod protein FlgB</fullName>
    </recommendedName>
</protein>
<evidence type="ECO:0000256" key="5">
    <source>
        <dbReference type="ARBA" id="ARBA00024934"/>
    </source>
</evidence>
<comment type="similarity">
    <text evidence="2 6">Belongs to the flagella basal body rod proteins family.</text>
</comment>
<dbReference type="Proteomes" id="UP000679950">
    <property type="component" value="Unassembled WGS sequence"/>
</dbReference>
<name>A0ABQ4KIQ2_9BACI</name>
<dbReference type="PIRSF" id="PIRSF002889">
    <property type="entry name" value="Rod_FlgB"/>
    <property type="match status" value="1"/>
</dbReference>
<gene>
    <name evidence="8" type="primary">flgB</name>
    <name evidence="8" type="ORF">J8TS2_21540</name>
</gene>
<evidence type="ECO:0000256" key="4">
    <source>
        <dbReference type="ARBA" id="ARBA00023143"/>
    </source>
</evidence>
<comment type="function">
    <text evidence="5 6">Structural component of flagellum, the bacterial motility apparatus. Part of the rod structure of flagellar basal body.</text>
</comment>
<dbReference type="Pfam" id="PF00460">
    <property type="entry name" value="Flg_bb_rod"/>
    <property type="match status" value="1"/>
</dbReference>
<keyword evidence="8" id="KW-0282">Flagellum</keyword>
<keyword evidence="8" id="KW-0966">Cell projection</keyword>
<dbReference type="InterPro" id="IPR001444">
    <property type="entry name" value="Flag_bb_rod_N"/>
</dbReference>
<comment type="subunit">
    <text evidence="6">The basal body constitutes a major portion of the flagellar organelle and consists of a number of rings mounted on a central rod.</text>
</comment>
<evidence type="ECO:0000313" key="9">
    <source>
        <dbReference type="Proteomes" id="UP000679950"/>
    </source>
</evidence>
<evidence type="ECO:0000259" key="7">
    <source>
        <dbReference type="Pfam" id="PF00460"/>
    </source>
</evidence>
<keyword evidence="9" id="KW-1185">Reference proteome</keyword>
<comment type="caution">
    <text evidence="8">The sequence shown here is derived from an EMBL/GenBank/DDBJ whole genome shotgun (WGS) entry which is preliminary data.</text>
</comment>
<dbReference type="PANTHER" id="PTHR30435">
    <property type="entry name" value="FLAGELLAR PROTEIN"/>
    <property type="match status" value="1"/>
</dbReference>
<feature type="domain" description="Flagellar basal body rod protein N-terminal" evidence="7">
    <location>
        <begin position="12"/>
        <end position="38"/>
    </location>
</feature>
<dbReference type="NCBIfam" id="TIGR01396">
    <property type="entry name" value="FlgB"/>
    <property type="match status" value="1"/>
</dbReference>
<dbReference type="RefSeq" id="WP_212966298.1">
    <property type="nucleotide sequence ID" value="NZ_BORB01000015.1"/>
</dbReference>
<comment type="subcellular location">
    <subcellularLocation>
        <location evidence="1 6">Bacterial flagellum basal body</location>
    </subcellularLocation>
</comment>
<organism evidence="8 9">
    <name type="scientific">Lederbergia ruris</name>
    <dbReference type="NCBI Taxonomy" id="217495"/>
    <lineage>
        <taxon>Bacteria</taxon>
        <taxon>Bacillati</taxon>
        <taxon>Bacillota</taxon>
        <taxon>Bacilli</taxon>
        <taxon>Bacillales</taxon>
        <taxon>Bacillaceae</taxon>
        <taxon>Lederbergia</taxon>
    </lineage>
</organism>
<reference evidence="8 9" key="1">
    <citation type="submission" date="2021-03" db="EMBL/GenBank/DDBJ databases">
        <title>Antimicrobial resistance genes in bacteria isolated from Japanese honey, and their potential for conferring macrolide and lincosamide resistance in the American foulbrood pathogen Paenibacillus larvae.</title>
        <authorList>
            <person name="Okamoto M."/>
            <person name="Kumagai M."/>
            <person name="Kanamori H."/>
            <person name="Takamatsu D."/>
        </authorList>
    </citation>
    <scope>NUCLEOTIDE SEQUENCE [LARGE SCALE GENOMIC DNA]</scope>
    <source>
        <strain evidence="8 9">J8TS2</strain>
    </source>
</reference>
<dbReference type="PROSITE" id="PS00588">
    <property type="entry name" value="FLAGELLA_BB_ROD"/>
    <property type="match status" value="1"/>
</dbReference>
<keyword evidence="4 6" id="KW-0975">Bacterial flagellum</keyword>
<dbReference type="InterPro" id="IPR006300">
    <property type="entry name" value="FlgB"/>
</dbReference>
<evidence type="ECO:0000256" key="6">
    <source>
        <dbReference type="PIRNR" id="PIRNR002889"/>
    </source>
</evidence>
<dbReference type="InterPro" id="IPR019776">
    <property type="entry name" value="Flagellar_basal_body_rod_CS"/>
</dbReference>
<dbReference type="EMBL" id="BORB01000015">
    <property type="protein sequence ID" value="GIN57835.1"/>
    <property type="molecule type" value="Genomic_DNA"/>
</dbReference>
<evidence type="ECO:0000256" key="3">
    <source>
        <dbReference type="ARBA" id="ARBA00014376"/>
    </source>
</evidence>
<evidence type="ECO:0000313" key="8">
    <source>
        <dbReference type="EMBL" id="GIN57835.1"/>
    </source>
</evidence>